<evidence type="ECO:0008006" key="4">
    <source>
        <dbReference type="Google" id="ProtNLM"/>
    </source>
</evidence>
<dbReference type="PANTHER" id="PTHR35728">
    <property type="entry name" value="MICROTUBULE-BINDING PROTEIN TANGLED-RELATED"/>
    <property type="match status" value="1"/>
</dbReference>
<feature type="region of interest" description="Disordered" evidence="1">
    <location>
        <begin position="176"/>
        <end position="228"/>
    </location>
</feature>
<dbReference type="GO" id="GO:2000694">
    <property type="term" value="P:regulation of phragmoplast microtubule organization"/>
    <property type="evidence" value="ECO:0007669"/>
    <property type="project" value="InterPro"/>
</dbReference>
<dbReference type="GO" id="GO:0005875">
    <property type="term" value="C:microtubule associated complex"/>
    <property type="evidence" value="ECO:0007669"/>
    <property type="project" value="TreeGrafter"/>
</dbReference>
<comment type="caution">
    <text evidence="2">The sequence shown here is derived from an EMBL/GenBank/DDBJ whole genome shotgun (WGS) entry which is preliminary data.</text>
</comment>
<protein>
    <recommendedName>
        <fullName evidence="4">Microtubule-binding protein TANGLED</fullName>
    </recommendedName>
</protein>
<dbReference type="InterPro" id="IPR044709">
    <property type="entry name" value="TAN1"/>
</dbReference>
<evidence type="ECO:0000313" key="3">
    <source>
        <dbReference type="Proteomes" id="UP001454036"/>
    </source>
</evidence>
<proteinExistence type="predicted"/>
<keyword evidence="3" id="KW-1185">Reference proteome</keyword>
<reference evidence="2 3" key="1">
    <citation type="submission" date="2024-01" db="EMBL/GenBank/DDBJ databases">
        <title>The complete chloroplast genome sequence of Lithospermum erythrorhizon: insights into the phylogenetic relationship among Boraginaceae species and the maternal lineages of purple gromwells.</title>
        <authorList>
            <person name="Okada T."/>
            <person name="Watanabe K."/>
        </authorList>
    </citation>
    <scope>NUCLEOTIDE SEQUENCE [LARGE SCALE GENOMIC DNA]</scope>
</reference>
<dbReference type="EMBL" id="BAABME010027784">
    <property type="protein sequence ID" value="GAA0176115.1"/>
    <property type="molecule type" value="Genomic_DNA"/>
</dbReference>
<accession>A0AAV3RJW4</accession>
<dbReference type="PANTHER" id="PTHR35728:SF1">
    <property type="entry name" value="MICROTUBULE-BINDING PROTEIN TANGLED-RELATED"/>
    <property type="match status" value="1"/>
</dbReference>
<dbReference type="GO" id="GO:0009574">
    <property type="term" value="C:preprophase band"/>
    <property type="evidence" value="ECO:0007669"/>
    <property type="project" value="TreeGrafter"/>
</dbReference>
<dbReference type="Proteomes" id="UP001454036">
    <property type="component" value="Unassembled WGS sequence"/>
</dbReference>
<dbReference type="GO" id="GO:0000911">
    <property type="term" value="P:cytokinesis by cell plate formation"/>
    <property type="evidence" value="ECO:0007669"/>
    <property type="project" value="TreeGrafter"/>
</dbReference>
<organism evidence="2 3">
    <name type="scientific">Lithospermum erythrorhizon</name>
    <name type="common">Purple gromwell</name>
    <name type="synonym">Lithospermum officinale var. erythrorhizon</name>
    <dbReference type="NCBI Taxonomy" id="34254"/>
    <lineage>
        <taxon>Eukaryota</taxon>
        <taxon>Viridiplantae</taxon>
        <taxon>Streptophyta</taxon>
        <taxon>Embryophyta</taxon>
        <taxon>Tracheophyta</taxon>
        <taxon>Spermatophyta</taxon>
        <taxon>Magnoliopsida</taxon>
        <taxon>eudicotyledons</taxon>
        <taxon>Gunneridae</taxon>
        <taxon>Pentapetalae</taxon>
        <taxon>asterids</taxon>
        <taxon>lamiids</taxon>
        <taxon>Boraginales</taxon>
        <taxon>Boraginaceae</taxon>
        <taxon>Boraginoideae</taxon>
        <taxon>Lithospermeae</taxon>
        <taxon>Lithospermum</taxon>
    </lineage>
</organism>
<sequence length="410" mass="46715">MPQISVLRSPSSSDINTSDFHFTRERELERERDLIKPTMVARTPPKLYYPNPRKMVVPLDPILLHQTLHKVDKCMERLQELQYTVTGGNKVVSGITLSPRSTRGYLRTSLRCKQESLRIKNGNSRRSPGKLPISTVDWRQMSLPAMLLGETVGEILQASQFAKEIAEVAAPKKTNTVKNHQVSYDNDPKTPLPMRRITNQRRQSPEKPELRVRRKREKQMALQTTTPSLQRARSCIDFKVSSPPLKNGGNFEKENGYKHYMAANRVSPRHRPWSKKTVLFPNPLFHTSPKSKQHEFSRTKSPVFTKKHQTPHKFLIKSPVKIRSPTLSISPVRAVALRKLSPKMSTAAKIRRSFSPSRLANRFVSPLKSRKSVQKSDGGMMKSADGMRMMMSGLKQRPNSTSMKCSASRI</sequence>
<name>A0AAV3RJW4_LITER</name>
<evidence type="ECO:0000256" key="1">
    <source>
        <dbReference type="SAM" id="MobiDB-lite"/>
    </source>
</evidence>
<gene>
    <name evidence="2" type="ORF">LIER_42025</name>
</gene>
<dbReference type="GO" id="GO:0008017">
    <property type="term" value="F:microtubule binding"/>
    <property type="evidence" value="ECO:0007669"/>
    <property type="project" value="InterPro"/>
</dbReference>
<evidence type="ECO:0000313" key="2">
    <source>
        <dbReference type="EMBL" id="GAA0176115.1"/>
    </source>
</evidence>
<dbReference type="AlphaFoldDB" id="A0AAV3RJW4"/>